<keyword evidence="2" id="KW-0472">Membrane</keyword>
<keyword evidence="2" id="KW-0812">Transmembrane</keyword>
<proteinExistence type="predicted"/>
<dbReference type="Proteomes" id="UP000030754">
    <property type="component" value="Unassembled WGS sequence"/>
</dbReference>
<sequence length="556" mass="61574">MAEALASRFVLEHVTIRILPWTVDFGESTPQRTSARFMHRRKAANSSTGDMTDSESCHRSTLVDSVSCNVTGLTSFYSPHGEAGTSTSKELQCERNEGLTPNRSQEIVQYAGEQSHDLFHQDFTDVQQPFGGLAMDNLSQNTKREATEGTAILLSVATDVPKREMARSGSWYPRKTVSSASVEALRSSPIPSDFHRRASASEAVYILQTTAKGRGSPTRLFRRHVTPRELRGHPPSSEKIDSTTSQQPVKERAETSATVDPATYASSAPEGIRSNRECVSGDQPWPDQSCATASLARLPAGANAAELHATQQIRQRPSSPYTSGDTSTFAKDLVISALCDQIQHQQWKIKTQESRLYHQEQRLHELEAFVSSFQAHQQWKSQQQHNQQDPGQLLPRARSCQLMVGVESINEPVSIPPRALGPTTIPPVTGHQWSGGIADSSASHAGIQVVQSATADPRKKRRETKGRMATMGDAAGEHSYVVFDTIESGYTTQAMHPSLWLAECCQYSFFRECLFHILGSRLLYHFESSQTNPFSAAISIFFRSIFIVFHCFLLIF</sequence>
<dbReference type="GeneID" id="25475316"/>
<evidence type="ECO:0000256" key="1">
    <source>
        <dbReference type="SAM" id="MobiDB-lite"/>
    </source>
</evidence>
<gene>
    <name evidence="3" type="ORF">ENH_00051690</name>
</gene>
<evidence type="ECO:0000313" key="4">
    <source>
        <dbReference type="Proteomes" id="UP000030754"/>
    </source>
</evidence>
<keyword evidence="2" id="KW-1133">Transmembrane helix</keyword>
<evidence type="ECO:0000313" key="3">
    <source>
        <dbReference type="EMBL" id="CDJ68313.1"/>
    </source>
</evidence>
<feature type="region of interest" description="Disordered" evidence="1">
    <location>
        <begin position="448"/>
        <end position="469"/>
    </location>
</feature>
<dbReference type="AlphaFoldDB" id="U6MZ38"/>
<accession>U6MZ38</accession>
<feature type="region of interest" description="Disordered" evidence="1">
    <location>
        <begin position="215"/>
        <end position="284"/>
    </location>
</feature>
<reference evidence="3" key="1">
    <citation type="submission" date="2013-10" db="EMBL/GenBank/DDBJ databases">
        <title>Genomic analysis of the causative agents of coccidiosis in chickens.</title>
        <authorList>
            <person name="Reid A.J."/>
            <person name="Blake D."/>
            <person name="Billington K."/>
            <person name="Browne H."/>
            <person name="Dunn M."/>
            <person name="Hung S."/>
            <person name="Kawahara F."/>
            <person name="Miranda-Saavedra D."/>
            <person name="Mourier T."/>
            <person name="Nagra H."/>
            <person name="Otto T.D."/>
            <person name="Rawlings N."/>
            <person name="Sanchez A."/>
            <person name="Sanders M."/>
            <person name="Subramaniam C."/>
            <person name="Tay Y."/>
            <person name="Dear P."/>
            <person name="Doerig C."/>
            <person name="Gruber A."/>
            <person name="Parkinson J."/>
            <person name="Shirley M."/>
            <person name="Wan K.L."/>
            <person name="Berriman M."/>
            <person name="Tomley F."/>
            <person name="Pain A."/>
        </authorList>
    </citation>
    <scope>NUCLEOTIDE SEQUENCE [LARGE SCALE GENOMIC DNA]</scope>
    <source>
        <strain evidence="3">Houghton</strain>
    </source>
</reference>
<feature type="transmembrane region" description="Helical" evidence="2">
    <location>
        <begin position="534"/>
        <end position="555"/>
    </location>
</feature>
<keyword evidence="4" id="KW-1185">Reference proteome</keyword>
<protein>
    <submittedName>
        <fullName evidence="3">Uncharacterized protein</fullName>
    </submittedName>
</protein>
<reference evidence="3" key="2">
    <citation type="submission" date="2013-10" db="EMBL/GenBank/DDBJ databases">
        <authorList>
            <person name="Aslett M."/>
        </authorList>
    </citation>
    <scope>NUCLEOTIDE SEQUENCE [LARGE SCALE GENOMIC DNA]</scope>
    <source>
        <strain evidence="3">Houghton</strain>
    </source>
</reference>
<evidence type="ECO:0000256" key="2">
    <source>
        <dbReference type="SAM" id="Phobius"/>
    </source>
</evidence>
<name>U6MZ38_9EIME</name>
<dbReference type="RefSeq" id="XP_013436780.1">
    <property type="nucleotide sequence ID" value="XM_013581326.1"/>
</dbReference>
<dbReference type="EMBL" id="HG725527">
    <property type="protein sequence ID" value="CDJ68313.1"/>
    <property type="molecule type" value="Genomic_DNA"/>
</dbReference>
<dbReference type="VEuPathDB" id="ToxoDB:ENH_00051690"/>
<feature type="compositionally biased region" description="Basic and acidic residues" evidence="1">
    <location>
        <begin position="226"/>
        <end position="241"/>
    </location>
</feature>
<dbReference type="OrthoDB" id="346681at2759"/>
<organism evidence="3 4">
    <name type="scientific">Eimeria necatrix</name>
    <dbReference type="NCBI Taxonomy" id="51315"/>
    <lineage>
        <taxon>Eukaryota</taxon>
        <taxon>Sar</taxon>
        <taxon>Alveolata</taxon>
        <taxon>Apicomplexa</taxon>
        <taxon>Conoidasida</taxon>
        <taxon>Coccidia</taxon>
        <taxon>Eucoccidiorida</taxon>
        <taxon>Eimeriorina</taxon>
        <taxon>Eimeriidae</taxon>
        <taxon>Eimeria</taxon>
    </lineage>
</organism>